<evidence type="ECO:0000259" key="13">
    <source>
        <dbReference type="Pfam" id="PF01699"/>
    </source>
</evidence>
<comment type="subcellular location">
    <subcellularLocation>
        <location evidence="1">Membrane</location>
        <topology evidence="1">Multi-pass membrane protein</topology>
    </subcellularLocation>
</comment>
<reference evidence="14" key="1">
    <citation type="submission" date="2021-01" db="UniProtKB">
        <authorList>
            <consortium name="EnsemblPlants"/>
        </authorList>
    </citation>
    <scope>IDENTIFICATION</scope>
</reference>
<feature type="transmembrane region" description="Helical" evidence="12">
    <location>
        <begin position="400"/>
        <end position="417"/>
    </location>
</feature>
<keyword evidence="10" id="KW-0739">Sodium transport</keyword>
<dbReference type="PANTHER" id="PTHR12266">
    <property type="entry name" value="NA+/CA2+ K+ INDEPENDENT EXCHANGER"/>
    <property type="match status" value="1"/>
</dbReference>
<dbReference type="Gene3D" id="1.20.1420.30">
    <property type="entry name" value="NCX, central ion-binding region"/>
    <property type="match status" value="2"/>
</dbReference>
<dbReference type="GO" id="GO:0008324">
    <property type="term" value="F:monoatomic cation transmembrane transporter activity"/>
    <property type="evidence" value="ECO:0007669"/>
    <property type="project" value="TreeGrafter"/>
</dbReference>
<feature type="transmembrane region" description="Helical" evidence="12">
    <location>
        <begin position="168"/>
        <end position="187"/>
    </location>
</feature>
<dbReference type="Proteomes" id="UP000594263">
    <property type="component" value="Unplaced"/>
</dbReference>
<evidence type="ECO:0000256" key="5">
    <source>
        <dbReference type="ARBA" id="ARBA00022692"/>
    </source>
</evidence>
<comment type="similarity">
    <text evidence="11">Belongs to the Ca(2+):cation antiporter (CaCA) (TC 2.A.19) family. Cation/calcium exchanger (CCX) subfamily.</text>
</comment>
<feature type="transmembrane region" description="Helical" evidence="12">
    <location>
        <begin position="540"/>
        <end position="558"/>
    </location>
</feature>
<dbReference type="Gramene" id="Kaladp0087s0116.1.v1.1">
    <property type="protein sequence ID" value="Kaladp0087s0116.1.v1.1.CDS.1"/>
    <property type="gene ID" value="Kaladp0087s0116.v1.1"/>
</dbReference>
<feature type="transmembrane region" description="Helical" evidence="12">
    <location>
        <begin position="225"/>
        <end position="243"/>
    </location>
</feature>
<dbReference type="GO" id="GO:0006814">
    <property type="term" value="P:sodium ion transport"/>
    <property type="evidence" value="ECO:0007669"/>
    <property type="project" value="UniProtKB-KW"/>
</dbReference>
<evidence type="ECO:0000256" key="7">
    <source>
        <dbReference type="ARBA" id="ARBA00022989"/>
    </source>
</evidence>
<keyword evidence="6" id="KW-0630">Potassium</keyword>
<feature type="transmembrane region" description="Helical" evidence="12">
    <location>
        <begin position="369"/>
        <end position="388"/>
    </location>
</feature>
<dbReference type="InterPro" id="IPR004837">
    <property type="entry name" value="NaCa_Exmemb"/>
</dbReference>
<organism evidence="14 15">
    <name type="scientific">Kalanchoe fedtschenkoi</name>
    <name type="common">Lavender scallops</name>
    <name type="synonym">South American air plant</name>
    <dbReference type="NCBI Taxonomy" id="63787"/>
    <lineage>
        <taxon>Eukaryota</taxon>
        <taxon>Viridiplantae</taxon>
        <taxon>Streptophyta</taxon>
        <taxon>Embryophyta</taxon>
        <taxon>Tracheophyta</taxon>
        <taxon>Spermatophyta</taxon>
        <taxon>Magnoliopsida</taxon>
        <taxon>eudicotyledons</taxon>
        <taxon>Gunneridae</taxon>
        <taxon>Pentapetalae</taxon>
        <taxon>Saxifragales</taxon>
        <taxon>Crassulaceae</taxon>
        <taxon>Kalanchoe</taxon>
    </lineage>
</organism>
<dbReference type="GO" id="GO:0015297">
    <property type="term" value="F:antiporter activity"/>
    <property type="evidence" value="ECO:0007669"/>
    <property type="project" value="UniProtKB-KW"/>
</dbReference>
<evidence type="ECO:0000256" key="12">
    <source>
        <dbReference type="SAM" id="Phobius"/>
    </source>
</evidence>
<dbReference type="PANTHER" id="PTHR12266:SF18">
    <property type="entry name" value="CATION_CALCIUM EXCHANGER 2"/>
    <property type="match status" value="1"/>
</dbReference>
<evidence type="ECO:0000256" key="11">
    <source>
        <dbReference type="ARBA" id="ARBA00038187"/>
    </source>
</evidence>
<feature type="transmembrane region" description="Helical" evidence="12">
    <location>
        <begin position="91"/>
        <end position="108"/>
    </location>
</feature>
<keyword evidence="3" id="KW-0050">Antiport</keyword>
<evidence type="ECO:0000256" key="4">
    <source>
        <dbReference type="ARBA" id="ARBA00022538"/>
    </source>
</evidence>
<keyword evidence="2" id="KW-0813">Transport</keyword>
<keyword evidence="7 12" id="KW-1133">Transmembrane helix</keyword>
<evidence type="ECO:0000256" key="8">
    <source>
        <dbReference type="ARBA" id="ARBA00023053"/>
    </source>
</evidence>
<dbReference type="OMA" id="CLQIVLT"/>
<name>A0A7N0UWA3_KALFE</name>
<evidence type="ECO:0000256" key="10">
    <source>
        <dbReference type="ARBA" id="ARBA00023201"/>
    </source>
</evidence>
<dbReference type="InterPro" id="IPR051359">
    <property type="entry name" value="CaCA_antiporter"/>
</dbReference>
<keyword evidence="9 12" id="KW-0472">Membrane</keyword>
<dbReference type="Pfam" id="PF01699">
    <property type="entry name" value="Na_Ca_ex"/>
    <property type="match status" value="2"/>
</dbReference>
<keyword evidence="4" id="KW-0633">Potassium transport</keyword>
<evidence type="ECO:0000256" key="2">
    <source>
        <dbReference type="ARBA" id="ARBA00022448"/>
    </source>
</evidence>
<evidence type="ECO:0000256" key="3">
    <source>
        <dbReference type="ARBA" id="ARBA00022449"/>
    </source>
</evidence>
<evidence type="ECO:0000256" key="6">
    <source>
        <dbReference type="ARBA" id="ARBA00022958"/>
    </source>
</evidence>
<protein>
    <recommendedName>
        <fullName evidence="13">Sodium/calcium exchanger membrane region domain-containing protein</fullName>
    </recommendedName>
</protein>
<keyword evidence="10" id="KW-0406">Ion transport</keyword>
<dbReference type="GO" id="GO:0006813">
    <property type="term" value="P:potassium ion transport"/>
    <property type="evidence" value="ECO:0007669"/>
    <property type="project" value="UniProtKB-KW"/>
</dbReference>
<evidence type="ECO:0000256" key="1">
    <source>
        <dbReference type="ARBA" id="ARBA00004141"/>
    </source>
</evidence>
<proteinExistence type="inferred from homology"/>
<sequence>MGMLIRSKMLIISLNASFILMMVILLMVNHTTSHSGAVVLRHVGEAGCDDFHSLGSNEAKCLYLKSHAPCVTQGYIDYLQLFYCTFGRLTHWGYVMLFLWLLVLFYLLGDTASKYFSSALESLSKLLNLSPAMAGVTLLSLGNGTPDLFASLVSFMGSGTGDVGLNTVLGGASFVSCVVVGVICIALHSKEVAIDKTDFVRDVYSYIIVLVWLLIILLIGKINLWGSIAFASLYIAYVLIVYYSHAHLMTKHHVADNHFDDDALTVPILLSLDRTGVHDSLEDGELGGVFDGIGSKRNCFCFSSSGSWSLLFFRLLEMPLSLPRRLTIPLVSEEEWSKPYAVVSVTFSPILLAMLCSNHFGSRNQDAPLVIYGIGIVVGCTLGVLAFVMTEKGNPPSKCLFAWLVGSFLMSMIWSYITAQELVGLLVSVGFIFEVSSAILGLTVLAWGNSLGDLVTNLTIALNDGPAGAQIALSGCYAGPIFNILVGLGLSLVGKSWSEYPSAVVISTDPYVMETLGLLVVGLTWALVMLPRKGMKLNRLSGIGLLGVYIISISFRLVQTLGTLQL</sequence>
<feature type="transmembrane region" description="Helical" evidence="12">
    <location>
        <begin position="9"/>
        <end position="28"/>
    </location>
</feature>
<keyword evidence="5 12" id="KW-0812">Transmembrane</keyword>
<feature type="domain" description="Sodium/calcium exchanger membrane region" evidence="13">
    <location>
        <begin position="404"/>
        <end position="557"/>
    </location>
</feature>
<evidence type="ECO:0000256" key="9">
    <source>
        <dbReference type="ARBA" id="ARBA00023136"/>
    </source>
</evidence>
<dbReference type="EnsemblPlants" id="Kaladp0087s0116.1.v1.1">
    <property type="protein sequence ID" value="Kaladp0087s0116.1.v1.1.CDS.1"/>
    <property type="gene ID" value="Kaladp0087s0116.v1.1"/>
</dbReference>
<feature type="transmembrane region" description="Helical" evidence="12">
    <location>
        <begin position="199"/>
        <end position="219"/>
    </location>
</feature>
<evidence type="ECO:0000313" key="14">
    <source>
        <dbReference type="EnsemblPlants" id="Kaladp0087s0116.1.v1.1.CDS.1"/>
    </source>
</evidence>
<feature type="domain" description="Sodium/calcium exchanger membrane region" evidence="13">
    <location>
        <begin position="98"/>
        <end position="242"/>
    </location>
</feature>
<feature type="transmembrane region" description="Helical" evidence="12">
    <location>
        <begin position="336"/>
        <end position="357"/>
    </location>
</feature>
<dbReference type="GO" id="GO:0016020">
    <property type="term" value="C:membrane"/>
    <property type="evidence" value="ECO:0007669"/>
    <property type="project" value="UniProtKB-SubCell"/>
</dbReference>
<accession>A0A7N0UWA3</accession>
<keyword evidence="15" id="KW-1185">Reference proteome</keyword>
<dbReference type="InterPro" id="IPR044880">
    <property type="entry name" value="NCX_ion-bd_dom_sf"/>
</dbReference>
<keyword evidence="8" id="KW-0915">Sodium</keyword>
<evidence type="ECO:0000313" key="15">
    <source>
        <dbReference type="Proteomes" id="UP000594263"/>
    </source>
</evidence>
<dbReference type="AlphaFoldDB" id="A0A7N0UWA3"/>
<feature type="transmembrane region" description="Helical" evidence="12">
    <location>
        <begin position="511"/>
        <end position="528"/>
    </location>
</feature>
<feature type="transmembrane region" description="Helical" evidence="12">
    <location>
        <begin position="424"/>
        <end position="447"/>
    </location>
</feature>